<feature type="compositionally biased region" description="Polar residues" evidence="1">
    <location>
        <begin position="440"/>
        <end position="451"/>
    </location>
</feature>
<feature type="compositionally biased region" description="Polar residues" evidence="1">
    <location>
        <begin position="421"/>
        <end position="430"/>
    </location>
</feature>
<feature type="compositionally biased region" description="Polar residues" evidence="1">
    <location>
        <begin position="472"/>
        <end position="492"/>
    </location>
</feature>
<accession>A0A409VWM8</accession>
<feature type="region of interest" description="Disordered" evidence="1">
    <location>
        <begin position="732"/>
        <end position="756"/>
    </location>
</feature>
<feature type="compositionally biased region" description="Polar residues" evidence="1">
    <location>
        <begin position="232"/>
        <end position="259"/>
    </location>
</feature>
<feature type="compositionally biased region" description="Polar residues" evidence="1">
    <location>
        <begin position="316"/>
        <end position="338"/>
    </location>
</feature>
<feature type="region of interest" description="Disordered" evidence="1">
    <location>
        <begin position="1036"/>
        <end position="1074"/>
    </location>
</feature>
<feature type="compositionally biased region" description="Low complexity" evidence="1">
    <location>
        <begin position="369"/>
        <end position="383"/>
    </location>
</feature>
<dbReference type="InterPro" id="IPR021950">
    <property type="entry name" value="Spt20"/>
</dbReference>
<protein>
    <recommendedName>
        <fullName evidence="2">Spt20-like SEP domain-containing protein</fullName>
    </recommendedName>
</protein>
<dbReference type="PANTHER" id="PTHR13526:SF8">
    <property type="entry name" value="TRANSCRIPTION FACTOR SPT20 HOMOLOG"/>
    <property type="match status" value="1"/>
</dbReference>
<dbReference type="STRING" id="181874.A0A409VWM8"/>
<name>A0A409VWM8_9AGAR</name>
<gene>
    <name evidence="3" type="ORF">CVT24_000673</name>
</gene>
<dbReference type="PANTHER" id="PTHR13526">
    <property type="entry name" value="TRANSCRIPTION FACTOR SPT20 HOMOLOG"/>
    <property type="match status" value="1"/>
</dbReference>
<dbReference type="OrthoDB" id="1932706at2759"/>
<dbReference type="GO" id="GO:0006357">
    <property type="term" value="P:regulation of transcription by RNA polymerase II"/>
    <property type="evidence" value="ECO:0007669"/>
    <property type="project" value="TreeGrafter"/>
</dbReference>
<dbReference type="AlphaFoldDB" id="A0A409VWM8"/>
<feature type="compositionally biased region" description="Low complexity" evidence="1">
    <location>
        <begin position="1036"/>
        <end position="1062"/>
    </location>
</feature>
<evidence type="ECO:0000313" key="3">
    <source>
        <dbReference type="EMBL" id="PPQ70665.1"/>
    </source>
</evidence>
<dbReference type="InParanoid" id="A0A409VWM8"/>
<feature type="region of interest" description="Disordered" evidence="1">
    <location>
        <begin position="584"/>
        <end position="604"/>
    </location>
</feature>
<reference evidence="3 4" key="1">
    <citation type="journal article" date="2018" name="Evol. Lett.">
        <title>Horizontal gene cluster transfer increased hallucinogenic mushroom diversity.</title>
        <authorList>
            <person name="Reynolds H.T."/>
            <person name="Vijayakumar V."/>
            <person name="Gluck-Thaler E."/>
            <person name="Korotkin H.B."/>
            <person name="Matheny P.B."/>
            <person name="Slot J.C."/>
        </authorList>
    </citation>
    <scope>NUCLEOTIDE SEQUENCE [LARGE SCALE GENOMIC DNA]</scope>
    <source>
        <strain evidence="3 4">2629</strain>
    </source>
</reference>
<dbReference type="EMBL" id="NHTK01005945">
    <property type="protein sequence ID" value="PPQ70665.1"/>
    <property type="molecule type" value="Genomic_DNA"/>
</dbReference>
<feature type="compositionally biased region" description="Low complexity" evidence="1">
    <location>
        <begin position="677"/>
        <end position="687"/>
    </location>
</feature>
<evidence type="ECO:0000313" key="4">
    <source>
        <dbReference type="Proteomes" id="UP000284842"/>
    </source>
</evidence>
<evidence type="ECO:0000256" key="1">
    <source>
        <dbReference type="SAM" id="MobiDB-lite"/>
    </source>
</evidence>
<keyword evidence="4" id="KW-1185">Reference proteome</keyword>
<feature type="compositionally biased region" description="Low complexity" evidence="1">
    <location>
        <begin position="262"/>
        <end position="274"/>
    </location>
</feature>
<feature type="domain" description="Spt20-like SEP" evidence="2">
    <location>
        <begin position="19"/>
        <end position="160"/>
    </location>
</feature>
<comment type="caution">
    <text evidence="3">The sequence shown here is derived from an EMBL/GenBank/DDBJ whole genome shotgun (WGS) entry which is preliminary data.</text>
</comment>
<dbReference type="GO" id="GO:0000124">
    <property type="term" value="C:SAGA complex"/>
    <property type="evidence" value="ECO:0007669"/>
    <property type="project" value="InterPro"/>
</dbReference>
<sequence length="1074" mass="116347">MSGYNRTRYVEQLLEKTESSPPSFTVHLYPEYWVLNNGSKFLYHNQIASLLDDIRAHRIPVDFLHLFDQARVPFYEGCMIVELLDYRPQRSKEPALKNPEKTRVILHPNAETLYEDICTMNAQHGSKWTDRDALEIEAKLLLVTSQPLCLDPDPHLTRIVNHVIRVSTPSMPMSLKRKASIMEPEDDGPEKAKRDRLMGFMAPRGLKPHPEYKLLDAMHKGRVAKAAEASAPPSNSQFSLPHQSTPSQHIPPSQDTPASHTPAPLISSAPSPAESVDKKGSKIKKGETPQMPFNVAFTRSNGSQTPVPVPPQPTQHQFINQNPPTPSSNPMMQPQTYPSVQAAQAASRVQATGQAPQHYIPQFQIPNVPQMQAQAQQQQQAQQPPTPNQLQPPRPPSQPVNPTPPATTPASHAPAPPGQSPKPTVQSIQPSPTPQPGAQPYSTTPTFQAATPHQPFVQQPPMRRPPTAMGTPAQTHAQLPMSPNTNPGQVQGYNSQMQVNQQMQAQQQQQQQLIQQRMALANMQKNGRMTPQVSQGGGVMQTPTMASATVTPSPVRNSPILVNQQQGAVNRGSPMPAKAQIPIQNQGGAQQAIQPGQPQQQVQQNAQQLRMFPAQYPSNLRPHPTQAQVIAQATSGGTPANMAGSPMMNARPITPAVAVGPDGKPIAMGRRTPMPGQAQQQQQQQMQGVNAGSPRSQTPSVIQHSSPAQAHALLQQQAQMAVLQQQQQAQARAQAATTPQPTMTPRQQAAQLQQVSSQAHAQAQAAQAQIHQQQQAQQQQQQAQNAGQQGQAQQMQGQQQGQGQAAGQFAGMYGYPGFQVPMNSSASYFQQVNRNMLTPAQQAQLQQMQQQHIQNQQAQAQAQGQGQQQQQQQQVQGGQGGPSQTVVPQNIVQQMGILQAQINSVTASFNNILTTTGGHLDPQQQAMCQQLQGRREFMLKQLGMLKMQVQVANAAGQGGGAGQAQAQAQMLAQAASAGGGGGMGNMQMAGHGGVQTAQQQAQAAAMMKLASAQGQMMGAGQGYTQQQMALLMQKRLQQQHQQQQQQQAQAQALQQQQQKALAMKGVAGKKPGQR</sequence>
<feature type="compositionally biased region" description="Basic and acidic residues" evidence="1">
    <location>
        <begin position="275"/>
        <end position="287"/>
    </location>
</feature>
<dbReference type="Pfam" id="PF12090">
    <property type="entry name" value="Spt20_SEP"/>
    <property type="match status" value="1"/>
</dbReference>
<feature type="compositionally biased region" description="Pro residues" evidence="1">
    <location>
        <begin position="384"/>
        <end position="407"/>
    </location>
</feature>
<dbReference type="GO" id="GO:0003712">
    <property type="term" value="F:transcription coregulator activity"/>
    <property type="evidence" value="ECO:0007669"/>
    <property type="project" value="InterPro"/>
</dbReference>
<organism evidence="3 4">
    <name type="scientific">Panaeolus cyanescens</name>
    <dbReference type="NCBI Taxonomy" id="181874"/>
    <lineage>
        <taxon>Eukaryota</taxon>
        <taxon>Fungi</taxon>
        <taxon>Dikarya</taxon>
        <taxon>Basidiomycota</taxon>
        <taxon>Agaricomycotina</taxon>
        <taxon>Agaricomycetes</taxon>
        <taxon>Agaricomycetidae</taxon>
        <taxon>Agaricales</taxon>
        <taxon>Agaricineae</taxon>
        <taxon>Galeropsidaceae</taxon>
        <taxon>Panaeolus</taxon>
    </lineage>
</organism>
<evidence type="ECO:0000259" key="2">
    <source>
        <dbReference type="Pfam" id="PF12090"/>
    </source>
</evidence>
<feature type="region of interest" description="Disordered" evidence="1">
    <location>
        <begin position="662"/>
        <end position="707"/>
    </location>
</feature>
<feature type="region of interest" description="Disordered" evidence="1">
    <location>
        <begin position="369"/>
        <end position="492"/>
    </location>
</feature>
<feature type="region of interest" description="Disordered" evidence="1">
    <location>
        <begin position="223"/>
        <end position="340"/>
    </location>
</feature>
<dbReference type="InterPro" id="IPR046468">
    <property type="entry name" value="Spt20-like_SEP"/>
</dbReference>
<proteinExistence type="predicted"/>
<feature type="compositionally biased region" description="Polar residues" evidence="1">
    <location>
        <begin position="688"/>
        <end position="706"/>
    </location>
</feature>
<dbReference type="Proteomes" id="UP000284842">
    <property type="component" value="Unassembled WGS sequence"/>
</dbReference>